<dbReference type="InterPro" id="IPR011335">
    <property type="entry name" value="Restrct_endonuc-II-like"/>
</dbReference>
<reference evidence="1 2" key="1">
    <citation type="submission" date="2020-07" db="EMBL/GenBank/DDBJ databases">
        <title>Organ Donor 1.</title>
        <authorList>
            <person name="Marsh A.J."/>
            <person name="Azcarate-Peril M.A."/>
        </authorList>
    </citation>
    <scope>NUCLEOTIDE SEQUENCE [LARGE SCALE GENOMIC DNA]</scope>
    <source>
        <strain evidence="1 2">AMC0717</strain>
    </source>
</reference>
<name>A0A1I5G706_9FIRM</name>
<protein>
    <recommendedName>
        <fullName evidence="3">ERCC4 domain-containing protein</fullName>
    </recommendedName>
</protein>
<dbReference type="AlphaFoldDB" id="A0A1I5G706"/>
<dbReference type="Proteomes" id="UP000586254">
    <property type="component" value="Unassembled WGS sequence"/>
</dbReference>
<dbReference type="Gene3D" id="3.40.50.10130">
    <property type="match status" value="1"/>
</dbReference>
<dbReference type="EMBL" id="JACCKS010000021">
    <property type="protein sequence ID" value="NZA39558.1"/>
    <property type="molecule type" value="Genomic_DNA"/>
</dbReference>
<evidence type="ECO:0000313" key="1">
    <source>
        <dbReference type="EMBL" id="NZA39558.1"/>
    </source>
</evidence>
<comment type="caution">
    <text evidence="1">The sequence shown here is derived from an EMBL/GenBank/DDBJ whole genome shotgun (WGS) entry which is preliminary data.</text>
</comment>
<proteinExistence type="predicted"/>
<dbReference type="RefSeq" id="WP_090410813.1">
    <property type="nucleotide sequence ID" value="NZ_FOWI01000001.1"/>
</dbReference>
<evidence type="ECO:0008006" key="3">
    <source>
        <dbReference type="Google" id="ProtNLM"/>
    </source>
</evidence>
<evidence type="ECO:0000313" key="2">
    <source>
        <dbReference type="Proteomes" id="UP000586254"/>
    </source>
</evidence>
<organism evidence="1 2">
    <name type="scientific">Eubacterium callanderi</name>
    <dbReference type="NCBI Taxonomy" id="53442"/>
    <lineage>
        <taxon>Bacteria</taxon>
        <taxon>Bacillati</taxon>
        <taxon>Bacillota</taxon>
        <taxon>Clostridia</taxon>
        <taxon>Eubacteriales</taxon>
        <taxon>Eubacteriaceae</taxon>
        <taxon>Eubacterium</taxon>
    </lineage>
</organism>
<dbReference type="SUPFAM" id="SSF52980">
    <property type="entry name" value="Restriction endonuclease-like"/>
    <property type="match status" value="1"/>
</dbReference>
<sequence length="149" mass="17062">MLTIIEDTRQQKGKYKAAHQYFKDRGVHVLRSKLPYGDYGLLTNMSRVIDTKKGFEECAVNFASKDHDRVKREIVEAKAHGIELIFLVIDQKANCLEDAKDWHNVHGKVKGETLYKILNAVQIRHGVRFEFCTPEQSGPKILELLGVQP</sequence>
<gene>
    <name evidence="1" type="ORF">H0N91_15835</name>
</gene>
<accession>A0A1I5G706</accession>